<dbReference type="EMBL" id="JADGKB010000030">
    <property type="protein sequence ID" value="KAJ3258165.1"/>
    <property type="molecule type" value="Genomic_DNA"/>
</dbReference>
<feature type="domain" description="F-box" evidence="2">
    <location>
        <begin position="1"/>
        <end position="47"/>
    </location>
</feature>
<comment type="caution">
    <text evidence="3">The sequence shown here is derived from an EMBL/GenBank/DDBJ whole genome shotgun (WGS) entry which is preliminary data.</text>
</comment>
<dbReference type="AlphaFoldDB" id="A0AAD5UI47"/>
<evidence type="ECO:0000259" key="2">
    <source>
        <dbReference type="PROSITE" id="PS50181"/>
    </source>
</evidence>
<sequence>MTSLEQLPLEILLSILLFVPDTDLRTMTLVSKKFRTLATDPILWKMIFTERNLNQVNFLLSKADRPDRLDLVRRNILRSSSSITSLTNDINTGSYYSGPFGVTSYQISVLLKQLQQKRVLTRHLQKRPTIEDLSQRNLVTSSSIAPSLHAQILTLTKEFKRMRLAAQMSKRKSVNQLPKNIAGSAQSFISKNLYPVHGIMERKLLKRQLRNGLVERSDISIIDSRKLIRNEPYLASLICPSIRPKIKYYEALTFEL</sequence>
<keyword evidence="1" id="KW-0677">Repeat</keyword>
<dbReference type="Proteomes" id="UP001210925">
    <property type="component" value="Unassembled WGS sequence"/>
</dbReference>
<evidence type="ECO:0000313" key="3">
    <source>
        <dbReference type="EMBL" id="KAJ3258165.1"/>
    </source>
</evidence>
<name>A0AAD5UI47_9FUNG</name>
<dbReference type="Pfam" id="PF12937">
    <property type="entry name" value="F-box-like"/>
    <property type="match status" value="1"/>
</dbReference>
<evidence type="ECO:0000256" key="1">
    <source>
        <dbReference type="ARBA" id="ARBA00022737"/>
    </source>
</evidence>
<evidence type="ECO:0000313" key="4">
    <source>
        <dbReference type="Proteomes" id="UP001210925"/>
    </source>
</evidence>
<dbReference type="PROSITE" id="PS50181">
    <property type="entry name" value="FBOX"/>
    <property type="match status" value="1"/>
</dbReference>
<proteinExistence type="predicted"/>
<protein>
    <recommendedName>
        <fullName evidence="2">F-box domain-containing protein</fullName>
    </recommendedName>
</protein>
<dbReference type="InterPro" id="IPR036047">
    <property type="entry name" value="F-box-like_dom_sf"/>
</dbReference>
<dbReference type="InterPro" id="IPR001810">
    <property type="entry name" value="F-box_dom"/>
</dbReference>
<dbReference type="InterPro" id="IPR004018">
    <property type="entry name" value="RPEL_repeat"/>
</dbReference>
<reference evidence="3" key="1">
    <citation type="submission" date="2020-05" db="EMBL/GenBank/DDBJ databases">
        <title>Phylogenomic resolution of chytrid fungi.</title>
        <authorList>
            <person name="Stajich J.E."/>
            <person name="Amses K."/>
            <person name="Simmons R."/>
            <person name="Seto K."/>
            <person name="Myers J."/>
            <person name="Bonds A."/>
            <person name="Quandt C.A."/>
            <person name="Barry K."/>
            <person name="Liu P."/>
            <person name="Grigoriev I."/>
            <person name="Longcore J.E."/>
            <person name="James T.Y."/>
        </authorList>
    </citation>
    <scope>NUCLEOTIDE SEQUENCE</scope>
    <source>
        <strain evidence="3">PLAUS21</strain>
    </source>
</reference>
<dbReference type="SMART" id="SM00256">
    <property type="entry name" value="FBOX"/>
    <property type="match status" value="1"/>
</dbReference>
<accession>A0AAD5UI47</accession>
<dbReference type="SUPFAM" id="SSF81383">
    <property type="entry name" value="F-box domain"/>
    <property type="match status" value="1"/>
</dbReference>
<organism evidence="3 4">
    <name type="scientific">Boothiomyces macroporosus</name>
    <dbReference type="NCBI Taxonomy" id="261099"/>
    <lineage>
        <taxon>Eukaryota</taxon>
        <taxon>Fungi</taxon>
        <taxon>Fungi incertae sedis</taxon>
        <taxon>Chytridiomycota</taxon>
        <taxon>Chytridiomycota incertae sedis</taxon>
        <taxon>Chytridiomycetes</taxon>
        <taxon>Rhizophydiales</taxon>
        <taxon>Terramycetaceae</taxon>
        <taxon>Boothiomyces</taxon>
    </lineage>
</organism>
<dbReference type="SMART" id="SM00707">
    <property type="entry name" value="RPEL"/>
    <property type="match status" value="2"/>
</dbReference>
<keyword evidence="4" id="KW-1185">Reference proteome</keyword>
<gene>
    <name evidence="3" type="ORF">HK103_003983</name>
</gene>
<dbReference type="Gene3D" id="6.10.140.2040">
    <property type="match status" value="1"/>
</dbReference>
<dbReference type="Gene3D" id="1.20.1280.50">
    <property type="match status" value="1"/>
</dbReference>